<sequence>MAGADQTSVPVQKAAPALRVGAGLLEALGLTTLIVAAVSSFQSVARRSPAEGAETSGAFPRADDLARVQQKQHGRAALAPHQIPFKGWKDIFWRLVSEISKDNVSLVAAGSTFFLLLALFPAIGALVSIYGLFANPAAIQDNLDRLRGVLPAGGIDIIREQLKTLISQSDTAHGVTFLIGLATALWSANSGIKTLFMALNVAYEEEERRSFIRLNLVSAGFTIGALALGIIFLFAIAAVPAIAAWAGPYDASAIILKHGRWPAIMIIAIVSISILYRYGPSRRRPHWKWVWWGSTFAAIAWLLTSALFSWYLSSFADYNKTYGSLGAAIGFMMWTWISMIIFIVGAELNSEIEHQTAQDTTVGAPKPMGLRGATMADTLGRAADEPTPPQATPPPGSAVPE</sequence>
<dbReference type="AlphaFoldDB" id="A0A1H9LU77"/>
<name>A0A1H9LU77_9HYPH</name>
<dbReference type="STRING" id="1855383.SAMN05216548_11224"/>
<dbReference type="InterPro" id="IPR017039">
    <property type="entry name" value="Virul_fac_BrkB"/>
</dbReference>
<feature type="transmembrane region" description="Helical" evidence="7">
    <location>
        <begin position="290"/>
        <end position="312"/>
    </location>
</feature>
<dbReference type="OrthoDB" id="9781030at2"/>
<accession>A0A1H9LU77</accession>
<dbReference type="PANTHER" id="PTHR30213">
    <property type="entry name" value="INNER MEMBRANE PROTEIN YHJD"/>
    <property type="match status" value="1"/>
</dbReference>
<keyword evidence="4 7" id="KW-1133">Transmembrane helix</keyword>
<dbReference type="PANTHER" id="PTHR30213:SF0">
    <property type="entry name" value="UPF0761 MEMBRANE PROTEIN YIHY"/>
    <property type="match status" value="1"/>
</dbReference>
<reference evidence="8 9" key="1">
    <citation type="submission" date="2016-10" db="EMBL/GenBank/DDBJ databases">
        <authorList>
            <person name="de Groot N.N."/>
        </authorList>
    </citation>
    <scope>NUCLEOTIDE SEQUENCE [LARGE SCALE GENOMIC DNA]</scope>
    <source>
        <strain evidence="8 9">A52C2</strain>
    </source>
</reference>
<evidence type="ECO:0000256" key="7">
    <source>
        <dbReference type="SAM" id="Phobius"/>
    </source>
</evidence>
<evidence type="ECO:0000256" key="1">
    <source>
        <dbReference type="ARBA" id="ARBA00004651"/>
    </source>
</evidence>
<evidence type="ECO:0000256" key="5">
    <source>
        <dbReference type="ARBA" id="ARBA00023136"/>
    </source>
</evidence>
<evidence type="ECO:0000256" key="6">
    <source>
        <dbReference type="SAM" id="MobiDB-lite"/>
    </source>
</evidence>
<feature type="transmembrane region" description="Helical" evidence="7">
    <location>
        <begin position="20"/>
        <end position="38"/>
    </location>
</feature>
<keyword evidence="3 7" id="KW-0812">Transmembrane</keyword>
<evidence type="ECO:0000256" key="2">
    <source>
        <dbReference type="ARBA" id="ARBA00022475"/>
    </source>
</evidence>
<keyword evidence="2" id="KW-1003">Cell membrane</keyword>
<keyword evidence="9" id="KW-1185">Reference proteome</keyword>
<evidence type="ECO:0000256" key="3">
    <source>
        <dbReference type="ARBA" id="ARBA00022692"/>
    </source>
</evidence>
<proteinExistence type="predicted"/>
<comment type="subcellular location">
    <subcellularLocation>
        <location evidence="1">Cell membrane</location>
        <topology evidence="1">Multi-pass membrane protein</topology>
    </subcellularLocation>
</comment>
<evidence type="ECO:0000256" key="4">
    <source>
        <dbReference type="ARBA" id="ARBA00022989"/>
    </source>
</evidence>
<gene>
    <name evidence="8" type="ORF">SAMN05216548_11224</name>
</gene>
<feature type="region of interest" description="Disordered" evidence="6">
    <location>
        <begin position="358"/>
        <end position="401"/>
    </location>
</feature>
<feature type="transmembrane region" description="Helical" evidence="7">
    <location>
        <begin position="324"/>
        <end position="346"/>
    </location>
</feature>
<dbReference type="EMBL" id="FOFG01000012">
    <property type="protein sequence ID" value="SER15021.1"/>
    <property type="molecule type" value="Genomic_DNA"/>
</dbReference>
<feature type="compositionally biased region" description="Pro residues" evidence="6">
    <location>
        <begin position="386"/>
        <end position="401"/>
    </location>
</feature>
<organism evidence="8 9">
    <name type="scientific">Faunimonas pinastri</name>
    <dbReference type="NCBI Taxonomy" id="1855383"/>
    <lineage>
        <taxon>Bacteria</taxon>
        <taxon>Pseudomonadati</taxon>
        <taxon>Pseudomonadota</taxon>
        <taxon>Alphaproteobacteria</taxon>
        <taxon>Hyphomicrobiales</taxon>
        <taxon>Afifellaceae</taxon>
        <taxon>Faunimonas</taxon>
    </lineage>
</organism>
<protein>
    <submittedName>
        <fullName evidence="8">Membrane protein</fullName>
    </submittedName>
</protein>
<dbReference type="GO" id="GO:0005886">
    <property type="term" value="C:plasma membrane"/>
    <property type="evidence" value="ECO:0007669"/>
    <property type="project" value="UniProtKB-SubCell"/>
</dbReference>
<feature type="transmembrane region" description="Helical" evidence="7">
    <location>
        <begin position="259"/>
        <end position="278"/>
    </location>
</feature>
<dbReference type="Proteomes" id="UP000199647">
    <property type="component" value="Unassembled WGS sequence"/>
</dbReference>
<dbReference type="NCBIfam" id="TIGR00765">
    <property type="entry name" value="yihY_not_rbn"/>
    <property type="match status" value="1"/>
</dbReference>
<evidence type="ECO:0000313" key="8">
    <source>
        <dbReference type="EMBL" id="SER15021.1"/>
    </source>
</evidence>
<feature type="transmembrane region" description="Helical" evidence="7">
    <location>
        <begin position="214"/>
        <end position="247"/>
    </location>
</feature>
<dbReference type="Pfam" id="PF03631">
    <property type="entry name" value="Virul_fac_BrkB"/>
    <property type="match status" value="1"/>
</dbReference>
<feature type="transmembrane region" description="Helical" evidence="7">
    <location>
        <begin position="104"/>
        <end position="133"/>
    </location>
</feature>
<keyword evidence="5 7" id="KW-0472">Membrane</keyword>
<dbReference type="RefSeq" id="WP_092497943.1">
    <property type="nucleotide sequence ID" value="NZ_FOFG01000012.1"/>
</dbReference>
<feature type="transmembrane region" description="Helical" evidence="7">
    <location>
        <begin position="177"/>
        <end position="202"/>
    </location>
</feature>
<evidence type="ECO:0000313" key="9">
    <source>
        <dbReference type="Proteomes" id="UP000199647"/>
    </source>
</evidence>